<keyword evidence="2" id="KW-1185">Reference proteome</keyword>
<protein>
    <submittedName>
        <fullName evidence="1">Uncharacterized protein</fullName>
    </submittedName>
</protein>
<gene>
    <name evidence="1" type="ORF">QAD02_018509</name>
</gene>
<evidence type="ECO:0000313" key="2">
    <source>
        <dbReference type="Proteomes" id="UP001239111"/>
    </source>
</evidence>
<proteinExistence type="predicted"/>
<name>A0ACC2PH98_9HYME</name>
<dbReference type="EMBL" id="CM056741">
    <property type="protein sequence ID" value="KAJ8682717.1"/>
    <property type="molecule type" value="Genomic_DNA"/>
</dbReference>
<comment type="caution">
    <text evidence="1">The sequence shown here is derived from an EMBL/GenBank/DDBJ whole genome shotgun (WGS) entry which is preliminary data.</text>
</comment>
<accession>A0ACC2PH98</accession>
<sequence length="116" mass="13206">MDNLDIDLTVAVKVIDNNFIDEGALGMVSKNFNVSQEIVDEWFAALLIILKLHLRTPSISLKLAEFKQYLQELKFSPECVQDIISVSTGSKRPELMRNLAKKAEFLPHIISCKWET</sequence>
<organism evidence="1 2">
    <name type="scientific">Eretmocerus hayati</name>
    <dbReference type="NCBI Taxonomy" id="131215"/>
    <lineage>
        <taxon>Eukaryota</taxon>
        <taxon>Metazoa</taxon>
        <taxon>Ecdysozoa</taxon>
        <taxon>Arthropoda</taxon>
        <taxon>Hexapoda</taxon>
        <taxon>Insecta</taxon>
        <taxon>Pterygota</taxon>
        <taxon>Neoptera</taxon>
        <taxon>Endopterygota</taxon>
        <taxon>Hymenoptera</taxon>
        <taxon>Apocrita</taxon>
        <taxon>Proctotrupomorpha</taxon>
        <taxon>Chalcidoidea</taxon>
        <taxon>Aphelinidae</taxon>
        <taxon>Aphelininae</taxon>
        <taxon>Eretmocerus</taxon>
    </lineage>
</organism>
<evidence type="ECO:0000313" key="1">
    <source>
        <dbReference type="EMBL" id="KAJ8682717.1"/>
    </source>
</evidence>
<dbReference type="Proteomes" id="UP001239111">
    <property type="component" value="Chromosome 1"/>
</dbReference>
<reference evidence="1" key="1">
    <citation type="submission" date="2023-04" db="EMBL/GenBank/DDBJ databases">
        <title>A chromosome-level genome assembly of the parasitoid wasp Eretmocerus hayati.</title>
        <authorList>
            <person name="Zhong Y."/>
            <person name="Liu S."/>
            <person name="Liu Y."/>
        </authorList>
    </citation>
    <scope>NUCLEOTIDE SEQUENCE</scope>
    <source>
        <strain evidence="1">ZJU_SS_LIU_2023</strain>
    </source>
</reference>